<gene>
    <name evidence="1" type="ORF">Ahy_A10g048565</name>
</gene>
<proteinExistence type="predicted"/>
<evidence type="ECO:0000313" key="2">
    <source>
        <dbReference type="Proteomes" id="UP000289738"/>
    </source>
</evidence>
<organism evidence="1 2">
    <name type="scientific">Arachis hypogaea</name>
    <name type="common">Peanut</name>
    <dbReference type="NCBI Taxonomy" id="3818"/>
    <lineage>
        <taxon>Eukaryota</taxon>
        <taxon>Viridiplantae</taxon>
        <taxon>Streptophyta</taxon>
        <taxon>Embryophyta</taxon>
        <taxon>Tracheophyta</taxon>
        <taxon>Spermatophyta</taxon>
        <taxon>Magnoliopsida</taxon>
        <taxon>eudicotyledons</taxon>
        <taxon>Gunneridae</taxon>
        <taxon>Pentapetalae</taxon>
        <taxon>rosids</taxon>
        <taxon>fabids</taxon>
        <taxon>Fabales</taxon>
        <taxon>Fabaceae</taxon>
        <taxon>Papilionoideae</taxon>
        <taxon>50 kb inversion clade</taxon>
        <taxon>dalbergioids sensu lato</taxon>
        <taxon>Dalbergieae</taxon>
        <taxon>Pterocarpus clade</taxon>
        <taxon>Arachis</taxon>
    </lineage>
</organism>
<name>A0A445B5D9_ARAHY</name>
<dbReference type="Proteomes" id="UP000289738">
    <property type="component" value="Chromosome A10"/>
</dbReference>
<accession>A0A445B5D9</accession>
<dbReference type="EMBL" id="SDMP01000010">
    <property type="protein sequence ID" value="RYR33897.1"/>
    <property type="molecule type" value="Genomic_DNA"/>
</dbReference>
<comment type="caution">
    <text evidence="1">The sequence shown here is derived from an EMBL/GenBank/DDBJ whole genome shotgun (WGS) entry which is preliminary data.</text>
</comment>
<reference evidence="1 2" key="1">
    <citation type="submission" date="2019-01" db="EMBL/GenBank/DDBJ databases">
        <title>Sequencing of cultivated peanut Arachis hypogaea provides insights into genome evolution and oil improvement.</title>
        <authorList>
            <person name="Chen X."/>
        </authorList>
    </citation>
    <scope>NUCLEOTIDE SEQUENCE [LARGE SCALE GENOMIC DNA]</scope>
    <source>
        <strain evidence="2">cv. Fuhuasheng</strain>
        <tissue evidence="1">Leaves</tissue>
    </source>
</reference>
<protein>
    <submittedName>
        <fullName evidence="1">Uncharacterized protein</fullName>
    </submittedName>
</protein>
<sequence length="18" mass="2062">MDTTKLQKFSIAIRKLPA</sequence>
<dbReference type="AlphaFoldDB" id="A0A445B5D9"/>
<evidence type="ECO:0000313" key="1">
    <source>
        <dbReference type="EMBL" id="RYR33897.1"/>
    </source>
</evidence>
<keyword evidence="2" id="KW-1185">Reference proteome</keyword>